<dbReference type="Pfam" id="PF05305">
    <property type="entry name" value="DUF732"/>
    <property type="match status" value="1"/>
</dbReference>
<feature type="domain" description="DUF732" evidence="3">
    <location>
        <begin position="101"/>
        <end position="172"/>
    </location>
</feature>
<dbReference type="InterPro" id="IPR006311">
    <property type="entry name" value="TAT_signal"/>
</dbReference>
<protein>
    <submittedName>
        <fullName evidence="4">DUF732 domain-containing protein</fullName>
    </submittedName>
</protein>
<dbReference type="EMBL" id="JBHMDY010000006">
    <property type="protein sequence ID" value="MFB9260405.1"/>
    <property type="molecule type" value="Genomic_DNA"/>
</dbReference>
<proteinExistence type="predicted"/>
<feature type="chain" id="PRO_5045729707" evidence="2">
    <location>
        <begin position="33"/>
        <end position="179"/>
    </location>
</feature>
<dbReference type="RefSeq" id="WP_182633647.1">
    <property type="nucleotide sequence ID" value="NZ_JAALDM010000328.1"/>
</dbReference>
<feature type="signal peptide" evidence="2">
    <location>
        <begin position="1"/>
        <end position="32"/>
    </location>
</feature>
<keyword evidence="2" id="KW-0732">Signal</keyword>
<dbReference type="InterPro" id="IPR007969">
    <property type="entry name" value="DUF732"/>
</dbReference>
<accession>A0ABV5JU21</accession>
<dbReference type="PROSITE" id="PS51318">
    <property type="entry name" value="TAT"/>
    <property type="match status" value="1"/>
</dbReference>
<gene>
    <name evidence="4" type="ORF">ACFFVD_11385</name>
</gene>
<feature type="region of interest" description="Disordered" evidence="1">
    <location>
        <begin position="52"/>
        <end position="103"/>
    </location>
</feature>
<dbReference type="Proteomes" id="UP001589700">
    <property type="component" value="Unassembled WGS sequence"/>
</dbReference>
<feature type="compositionally biased region" description="Low complexity" evidence="1">
    <location>
        <begin position="52"/>
        <end position="73"/>
    </location>
</feature>
<evidence type="ECO:0000259" key="3">
    <source>
        <dbReference type="Pfam" id="PF05305"/>
    </source>
</evidence>
<sequence>MSPLHHGNRSRRRTLAVAAGMAALALSLSACSGDSDDADAAVDSATSAVASAADEATSAAASAAADATSAVSDVGDHDDHDDHDHEGHDHGDHDDDDHPDADREYLDSLRANGVTVHDDVDFLVRGHDACRDLEDGNSSDEVVAKYYEAHPEAPEDEGATVVEAAVGAFCPDYAPALNN</sequence>
<feature type="compositionally biased region" description="Basic and acidic residues" evidence="1">
    <location>
        <begin position="74"/>
        <end position="93"/>
    </location>
</feature>
<comment type="caution">
    <text evidence="4">The sequence shown here is derived from an EMBL/GenBank/DDBJ whole genome shotgun (WGS) entry which is preliminary data.</text>
</comment>
<keyword evidence="5" id="KW-1185">Reference proteome</keyword>
<evidence type="ECO:0000313" key="5">
    <source>
        <dbReference type="Proteomes" id="UP001589700"/>
    </source>
</evidence>
<evidence type="ECO:0000256" key="1">
    <source>
        <dbReference type="SAM" id="MobiDB-lite"/>
    </source>
</evidence>
<evidence type="ECO:0000313" key="4">
    <source>
        <dbReference type="EMBL" id="MFB9260405.1"/>
    </source>
</evidence>
<name>A0ABV5JU21_9ACTN</name>
<organism evidence="4 5">
    <name type="scientific">Dietzia aerolata</name>
    <dbReference type="NCBI Taxonomy" id="595984"/>
    <lineage>
        <taxon>Bacteria</taxon>
        <taxon>Bacillati</taxon>
        <taxon>Actinomycetota</taxon>
        <taxon>Actinomycetes</taxon>
        <taxon>Mycobacteriales</taxon>
        <taxon>Dietziaceae</taxon>
        <taxon>Dietzia</taxon>
    </lineage>
</organism>
<reference evidence="4 5" key="1">
    <citation type="submission" date="2024-09" db="EMBL/GenBank/DDBJ databases">
        <authorList>
            <person name="Sun Q."/>
            <person name="Mori K."/>
        </authorList>
    </citation>
    <scope>NUCLEOTIDE SEQUENCE [LARGE SCALE GENOMIC DNA]</scope>
    <source>
        <strain evidence="4 5">CCM 7659</strain>
    </source>
</reference>
<evidence type="ECO:0000256" key="2">
    <source>
        <dbReference type="SAM" id="SignalP"/>
    </source>
</evidence>